<dbReference type="InterPro" id="IPR000551">
    <property type="entry name" value="MerR-type_HTH_dom"/>
</dbReference>
<keyword evidence="3" id="KW-0186">Copper</keyword>
<evidence type="ECO:0000256" key="5">
    <source>
        <dbReference type="ARBA" id="ARBA00023159"/>
    </source>
</evidence>
<evidence type="ECO:0000313" key="10">
    <source>
        <dbReference type="EMBL" id="MFC4349541.1"/>
    </source>
</evidence>
<dbReference type="PROSITE" id="PS50937">
    <property type="entry name" value="HTH_MERR_2"/>
    <property type="match status" value="1"/>
</dbReference>
<evidence type="ECO:0000259" key="9">
    <source>
        <dbReference type="PROSITE" id="PS50937"/>
    </source>
</evidence>
<dbReference type="Gene3D" id="1.10.1660.10">
    <property type="match status" value="1"/>
</dbReference>
<gene>
    <name evidence="10" type="ORF">ACFO5Q_16940</name>
</gene>
<comment type="subunit">
    <text evidence="1">Homodimer.</text>
</comment>
<evidence type="ECO:0000256" key="1">
    <source>
        <dbReference type="ARBA" id="ARBA00011738"/>
    </source>
</evidence>
<evidence type="ECO:0000256" key="7">
    <source>
        <dbReference type="ARBA" id="ARBA00032335"/>
    </source>
</evidence>
<dbReference type="Proteomes" id="UP001595776">
    <property type="component" value="Unassembled WGS sequence"/>
</dbReference>
<dbReference type="EMBL" id="JBHSCR010000031">
    <property type="protein sequence ID" value="MFC4349541.1"/>
    <property type="molecule type" value="Genomic_DNA"/>
</dbReference>
<dbReference type="InterPro" id="IPR047057">
    <property type="entry name" value="MerR_fam"/>
</dbReference>
<comment type="caution">
    <text evidence="10">The sequence shown here is derived from an EMBL/GenBank/DDBJ whole genome shotgun (WGS) entry which is preliminary data.</text>
</comment>
<keyword evidence="4" id="KW-0238">DNA-binding</keyword>
<evidence type="ECO:0000256" key="6">
    <source>
        <dbReference type="ARBA" id="ARBA00031472"/>
    </source>
</evidence>
<evidence type="ECO:0000313" key="11">
    <source>
        <dbReference type="Proteomes" id="UP001595776"/>
    </source>
</evidence>
<dbReference type="SMART" id="SM00422">
    <property type="entry name" value="HTH_MERR"/>
    <property type="match status" value="1"/>
</dbReference>
<reference evidence="11" key="1">
    <citation type="journal article" date="2019" name="Int. J. Syst. Evol. Microbiol.">
        <title>The Global Catalogue of Microorganisms (GCM) 10K type strain sequencing project: providing services to taxonomists for standard genome sequencing and annotation.</title>
        <authorList>
            <consortium name="The Broad Institute Genomics Platform"/>
            <consortium name="The Broad Institute Genome Sequencing Center for Infectious Disease"/>
            <person name="Wu L."/>
            <person name="Ma J."/>
        </authorList>
    </citation>
    <scope>NUCLEOTIDE SEQUENCE [LARGE SCALE GENOMIC DNA]</scope>
    <source>
        <strain evidence="11">CGMCC 1.15304</strain>
    </source>
</reference>
<dbReference type="InterPro" id="IPR009061">
    <property type="entry name" value="DNA-bd_dom_put_sf"/>
</dbReference>
<feature type="domain" description="HTH merR-type" evidence="9">
    <location>
        <begin position="4"/>
        <end position="72"/>
    </location>
</feature>
<dbReference type="PRINTS" id="PR00040">
    <property type="entry name" value="HTHMERR"/>
</dbReference>
<dbReference type="Pfam" id="PF13411">
    <property type="entry name" value="MerR_1"/>
    <property type="match status" value="1"/>
</dbReference>
<dbReference type="SUPFAM" id="SSF46955">
    <property type="entry name" value="Putative DNA-binding domain"/>
    <property type="match status" value="1"/>
</dbReference>
<dbReference type="RefSeq" id="WP_231727267.1">
    <property type="nucleotide sequence ID" value="NZ_JBHSCR010000031.1"/>
</dbReference>
<accession>A0ABV8UFA9</accession>
<keyword evidence="8" id="KW-0175">Coiled coil</keyword>
<dbReference type="PANTHER" id="PTHR30204">
    <property type="entry name" value="REDOX-CYCLING DRUG-SENSING TRANSCRIPTIONAL ACTIVATOR SOXR"/>
    <property type="match status" value="1"/>
</dbReference>
<evidence type="ECO:0000256" key="3">
    <source>
        <dbReference type="ARBA" id="ARBA00023008"/>
    </source>
</evidence>
<proteinExistence type="predicted"/>
<sequence>MNAVMKIGEAAASVGLPQKTIRYYEDIGLVAPLRSDNGFRYFRPSDVQALALVKNARDLGFSLAESKTLLELYQNPNRSNAAVKEFTTEHLKRIEEKIEHLTNLHDQLSDMTKRCNADGKSECAILDSLVDLH</sequence>
<keyword evidence="11" id="KW-1185">Reference proteome</keyword>
<keyword evidence="5" id="KW-0010">Activator</keyword>
<dbReference type="PANTHER" id="PTHR30204:SF16">
    <property type="entry name" value="HTH-TYPE TRANSCRIPTIONAL REGULATOR CUER"/>
    <property type="match status" value="1"/>
</dbReference>
<name>A0ABV8UFA9_9PROT</name>
<organism evidence="10 11">
    <name type="scientific">Kordiimonas lipolytica</name>
    <dbReference type="NCBI Taxonomy" id="1662421"/>
    <lineage>
        <taxon>Bacteria</taxon>
        <taxon>Pseudomonadati</taxon>
        <taxon>Pseudomonadota</taxon>
        <taxon>Alphaproteobacteria</taxon>
        <taxon>Kordiimonadales</taxon>
        <taxon>Kordiimonadaceae</taxon>
        <taxon>Kordiimonas</taxon>
    </lineage>
</organism>
<protein>
    <recommendedName>
        <fullName evidence="2">HTH-type transcriptional regulator CueR</fullName>
    </recommendedName>
    <alternativeName>
        <fullName evidence="7">Copper efflux regulator</fullName>
    </alternativeName>
    <alternativeName>
        <fullName evidence="6">Copper export regulator</fullName>
    </alternativeName>
</protein>
<evidence type="ECO:0000256" key="8">
    <source>
        <dbReference type="SAM" id="Coils"/>
    </source>
</evidence>
<evidence type="ECO:0000256" key="2">
    <source>
        <dbReference type="ARBA" id="ARBA00017250"/>
    </source>
</evidence>
<feature type="coiled-coil region" evidence="8">
    <location>
        <begin position="84"/>
        <end position="111"/>
    </location>
</feature>
<evidence type="ECO:0000256" key="4">
    <source>
        <dbReference type="ARBA" id="ARBA00023125"/>
    </source>
</evidence>